<dbReference type="PROSITE" id="PS50249">
    <property type="entry name" value="MPN"/>
    <property type="match status" value="1"/>
</dbReference>
<protein>
    <submittedName>
        <fullName evidence="7">DNA repair RadC family protein</fullName>
    </submittedName>
</protein>
<feature type="domain" description="MPN" evidence="6">
    <location>
        <begin position="78"/>
        <end position="200"/>
    </location>
</feature>
<gene>
    <name evidence="7" type="ORF">BLL52_4083</name>
</gene>
<dbReference type="InterPro" id="IPR025657">
    <property type="entry name" value="RadC_JAB"/>
</dbReference>
<sequence length="200" mass="22301">MLNISEMSNRDLLVMVCGDVGNQLDNMKLTELFGMEKHIYPDSLFSEDILPYSIHPKMSAAKELYLRAMQEAMTVKDCLSSADHVKHFLRGKLGHLEHEVFVCLFLDSQNRIIKYDEVANGTVTQCSIFPREVLKRGISVNACSVIVCHNHPSGITKPSRADELLTQTLKTTLALVDIRVLDHIIVSGQSSTSMAEIGLL</sequence>
<dbReference type="EMBL" id="MSYM01000020">
    <property type="protein sequence ID" value="OLP04617.1"/>
    <property type="molecule type" value="Genomic_DNA"/>
</dbReference>
<evidence type="ECO:0000256" key="3">
    <source>
        <dbReference type="ARBA" id="ARBA00022801"/>
    </source>
</evidence>
<keyword evidence="8" id="KW-1185">Reference proteome</keyword>
<dbReference type="PROSITE" id="PS01302">
    <property type="entry name" value="UPF0758"/>
    <property type="match status" value="1"/>
</dbReference>
<name>A0A1Q8Y9J9_9BURK</name>
<organism evidence="7 8">
    <name type="scientific">Rhodoferax antarcticus ANT.BR</name>
    <dbReference type="NCBI Taxonomy" id="1111071"/>
    <lineage>
        <taxon>Bacteria</taxon>
        <taxon>Pseudomonadati</taxon>
        <taxon>Pseudomonadota</taxon>
        <taxon>Betaproteobacteria</taxon>
        <taxon>Burkholderiales</taxon>
        <taxon>Comamonadaceae</taxon>
        <taxon>Rhodoferax</taxon>
    </lineage>
</organism>
<dbReference type="Gene3D" id="3.40.140.10">
    <property type="entry name" value="Cytidine Deaminase, domain 2"/>
    <property type="match status" value="1"/>
</dbReference>
<dbReference type="CDD" id="cd08071">
    <property type="entry name" value="MPN_DUF2466"/>
    <property type="match status" value="1"/>
</dbReference>
<keyword evidence="1" id="KW-0645">Protease</keyword>
<accession>A0A1Q8Y9J9</accession>
<reference evidence="7 8" key="1">
    <citation type="submission" date="2017-01" db="EMBL/GenBank/DDBJ databases">
        <title>Genome sequence of Rhodoferax antarcticus ANT.BR, a psychrophilic purple nonsulfur bacterium from an Antarctic microbial mat.</title>
        <authorList>
            <person name="Baker J."/>
            <person name="Riester C."/>
            <person name="Skinner B."/>
            <person name="Newell A."/>
            <person name="Swingley W."/>
            <person name="Madigan M."/>
            <person name="Jung D."/>
            <person name="Asao M."/>
            <person name="Chen M."/>
            <person name="Loughlin P."/>
            <person name="Pan H."/>
            <person name="Lin S."/>
            <person name="Li N."/>
            <person name="Shaw J."/>
            <person name="Prado M."/>
            <person name="Sherman C."/>
            <person name="Li X."/>
            <person name="Tang J."/>
            <person name="Blankenship R."/>
            <person name="Zhao T."/>
            <person name="Touchman J."/>
            <person name="Sattley M."/>
        </authorList>
    </citation>
    <scope>NUCLEOTIDE SEQUENCE [LARGE SCALE GENOMIC DNA]</scope>
    <source>
        <strain evidence="7 8">ANT.BR</strain>
    </source>
</reference>
<dbReference type="InterPro" id="IPR037518">
    <property type="entry name" value="MPN"/>
</dbReference>
<evidence type="ECO:0000313" key="8">
    <source>
        <dbReference type="Proteomes" id="UP000185911"/>
    </source>
</evidence>
<evidence type="ECO:0000256" key="1">
    <source>
        <dbReference type="ARBA" id="ARBA00022670"/>
    </source>
</evidence>
<dbReference type="GO" id="GO:0006508">
    <property type="term" value="P:proteolysis"/>
    <property type="evidence" value="ECO:0007669"/>
    <property type="project" value="UniProtKB-KW"/>
</dbReference>
<evidence type="ECO:0000259" key="6">
    <source>
        <dbReference type="PROSITE" id="PS50249"/>
    </source>
</evidence>
<evidence type="ECO:0000313" key="7">
    <source>
        <dbReference type="EMBL" id="OLP04617.1"/>
    </source>
</evidence>
<dbReference type="InterPro" id="IPR020891">
    <property type="entry name" value="UPF0758_CS"/>
</dbReference>
<dbReference type="InterPro" id="IPR001405">
    <property type="entry name" value="UPF0758"/>
</dbReference>
<keyword evidence="4" id="KW-0862">Zinc</keyword>
<dbReference type="Pfam" id="PF04002">
    <property type="entry name" value="RadC"/>
    <property type="match status" value="1"/>
</dbReference>
<dbReference type="GO" id="GO:0046872">
    <property type="term" value="F:metal ion binding"/>
    <property type="evidence" value="ECO:0007669"/>
    <property type="project" value="UniProtKB-KW"/>
</dbReference>
<dbReference type="NCBIfam" id="TIGR00608">
    <property type="entry name" value="radc"/>
    <property type="match status" value="1"/>
</dbReference>
<evidence type="ECO:0000256" key="5">
    <source>
        <dbReference type="ARBA" id="ARBA00023049"/>
    </source>
</evidence>
<dbReference type="RefSeq" id="WP_075588142.1">
    <property type="nucleotide sequence ID" value="NZ_MSYM01000020.1"/>
</dbReference>
<proteinExistence type="predicted"/>
<dbReference type="PANTHER" id="PTHR30471:SF3">
    <property type="entry name" value="UPF0758 PROTEIN YEES-RELATED"/>
    <property type="match status" value="1"/>
</dbReference>
<comment type="caution">
    <text evidence="7">The sequence shown here is derived from an EMBL/GenBank/DDBJ whole genome shotgun (WGS) entry which is preliminary data.</text>
</comment>
<dbReference type="GO" id="GO:0008237">
    <property type="term" value="F:metallopeptidase activity"/>
    <property type="evidence" value="ECO:0007669"/>
    <property type="project" value="UniProtKB-KW"/>
</dbReference>
<evidence type="ECO:0000256" key="4">
    <source>
        <dbReference type="ARBA" id="ARBA00022833"/>
    </source>
</evidence>
<evidence type="ECO:0000256" key="2">
    <source>
        <dbReference type="ARBA" id="ARBA00022723"/>
    </source>
</evidence>
<dbReference type="PANTHER" id="PTHR30471">
    <property type="entry name" value="DNA REPAIR PROTEIN RADC"/>
    <property type="match status" value="1"/>
</dbReference>
<dbReference type="AlphaFoldDB" id="A0A1Q8Y9J9"/>
<keyword evidence="3" id="KW-0378">Hydrolase</keyword>
<keyword evidence="2" id="KW-0479">Metal-binding</keyword>
<keyword evidence="5" id="KW-0482">Metalloprotease</keyword>
<dbReference type="Proteomes" id="UP000185911">
    <property type="component" value="Unassembled WGS sequence"/>
</dbReference>